<reference evidence="2" key="2">
    <citation type="submission" date="2020-05" db="UniProtKB">
        <authorList>
            <consortium name="EnsemblMetazoa"/>
        </authorList>
    </citation>
    <scope>IDENTIFICATION</scope>
    <source>
        <strain evidence="2">wikel</strain>
    </source>
</reference>
<dbReference type="HOGENOM" id="CLU_3071033_0_0_1"/>
<organism>
    <name type="scientific">Ixodes scapularis</name>
    <name type="common">Black-legged tick</name>
    <name type="synonym">Deer tick</name>
    <dbReference type="NCBI Taxonomy" id="6945"/>
    <lineage>
        <taxon>Eukaryota</taxon>
        <taxon>Metazoa</taxon>
        <taxon>Ecdysozoa</taxon>
        <taxon>Arthropoda</taxon>
        <taxon>Chelicerata</taxon>
        <taxon>Arachnida</taxon>
        <taxon>Acari</taxon>
        <taxon>Parasitiformes</taxon>
        <taxon>Ixodida</taxon>
        <taxon>Ixodoidea</taxon>
        <taxon>Ixodidae</taxon>
        <taxon>Ixodinae</taxon>
        <taxon>Ixodes</taxon>
    </lineage>
</organism>
<proteinExistence type="predicted"/>
<name>B7QJP9_IXOSC</name>
<reference evidence="1 3" key="1">
    <citation type="submission" date="2008-03" db="EMBL/GenBank/DDBJ databases">
        <title>Annotation of Ixodes scapularis.</title>
        <authorList>
            <consortium name="Ixodes scapularis Genome Project Consortium"/>
            <person name="Caler E."/>
            <person name="Hannick L.I."/>
            <person name="Bidwell S."/>
            <person name="Joardar V."/>
            <person name="Thiagarajan M."/>
            <person name="Amedeo P."/>
            <person name="Galinsky K.J."/>
            <person name="Schobel S."/>
            <person name="Inman J."/>
            <person name="Hostetler J."/>
            <person name="Miller J."/>
            <person name="Hammond M."/>
            <person name="Megy K."/>
            <person name="Lawson D."/>
            <person name="Kodira C."/>
            <person name="Sutton G."/>
            <person name="Meyer J."/>
            <person name="Hill C.A."/>
            <person name="Birren B."/>
            <person name="Nene V."/>
            <person name="Collins F."/>
            <person name="Alarcon-Chaidez F."/>
            <person name="Wikel S."/>
            <person name="Strausberg R."/>
        </authorList>
    </citation>
    <scope>NUCLEOTIDE SEQUENCE [LARGE SCALE GENOMIC DNA]</scope>
    <source>
        <strain evidence="3">Wikel</strain>
        <strain evidence="1">Wikel colony</strain>
    </source>
</reference>
<evidence type="ECO:0000313" key="3">
    <source>
        <dbReference type="Proteomes" id="UP000001555"/>
    </source>
</evidence>
<dbReference type="InParanoid" id="B7QJP9"/>
<gene>
    <name evidence="1" type="ORF">IscW_ISCW015048</name>
</gene>
<protein>
    <submittedName>
        <fullName evidence="1 2">Uncharacterized protein</fullName>
    </submittedName>
</protein>
<keyword evidence="3" id="KW-1185">Reference proteome</keyword>
<sequence length="53" mass="5812">MSRGARDCILPESMDHILVTTLVHFFMSVHAGSCILLEPLPTGRGVFVEGKEL</sequence>
<dbReference type="EMBL" id="DS953456">
    <property type="protein sequence ID" value="EEC19071.1"/>
    <property type="molecule type" value="Genomic_DNA"/>
</dbReference>
<dbReference type="Proteomes" id="UP000001555">
    <property type="component" value="Unassembled WGS sequence"/>
</dbReference>
<accession>B7QJP9</accession>
<dbReference type="VEuPathDB" id="VectorBase:ISCW015048"/>
<dbReference type="EnsemblMetazoa" id="ISCW015048-RA">
    <property type="protein sequence ID" value="ISCW015048-PA"/>
    <property type="gene ID" value="ISCW015048"/>
</dbReference>
<evidence type="ECO:0000313" key="1">
    <source>
        <dbReference type="EMBL" id="EEC19071.1"/>
    </source>
</evidence>
<dbReference type="VEuPathDB" id="VectorBase:ISCI015048"/>
<evidence type="ECO:0000313" key="2">
    <source>
        <dbReference type="EnsemblMetazoa" id="ISCW015048-PA"/>
    </source>
</evidence>
<dbReference type="AlphaFoldDB" id="B7QJP9"/>
<dbReference type="EMBL" id="ABJB010698453">
    <property type="status" value="NOT_ANNOTATED_CDS"/>
    <property type="molecule type" value="Genomic_DNA"/>
</dbReference>
<dbReference type="PaxDb" id="6945-B7QJP9"/>